<dbReference type="InterPro" id="IPR011990">
    <property type="entry name" value="TPR-like_helical_dom_sf"/>
</dbReference>
<dbReference type="PROSITE" id="PS50005">
    <property type="entry name" value="TPR"/>
    <property type="match status" value="1"/>
</dbReference>
<dbReference type="Pfam" id="PF13181">
    <property type="entry name" value="TPR_8"/>
    <property type="match status" value="1"/>
</dbReference>
<dbReference type="AlphaFoldDB" id="A0A1B6G4F6"/>
<dbReference type="SMART" id="SM00028">
    <property type="entry name" value="TPR"/>
    <property type="match status" value="5"/>
</dbReference>
<evidence type="ECO:0008006" key="4">
    <source>
        <dbReference type="Google" id="ProtNLM"/>
    </source>
</evidence>
<evidence type="ECO:0000256" key="2">
    <source>
        <dbReference type="SAM" id="MobiDB-lite"/>
    </source>
</evidence>
<organism evidence="3">
    <name type="scientific">Cuerna arida</name>
    <dbReference type="NCBI Taxonomy" id="1464854"/>
    <lineage>
        <taxon>Eukaryota</taxon>
        <taxon>Metazoa</taxon>
        <taxon>Ecdysozoa</taxon>
        <taxon>Arthropoda</taxon>
        <taxon>Hexapoda</taxon>
        <taxon>Insecta</taxon>
        <taxon>Pterygota</taxon>
        <taxon>Neoptera</taxon>
        <taxon>Paraneoptera</taxon>
        <taxon>Hemiptera</taxon>
        <taxon>Auchenorrhyncha</taxon>
        <taxon>Membracoidea</taxon>
        <taxon>Cicadellidae</taxon>
        <taxon>Cicadellinae</taxon>
        <taxon>Proconiini</taxon>
        <taxon>Cuerna</taxon>
    </lineage>
</organism>
<gene>
    <name evidence="3" type="ORF">g.19185</name>
</gene>
<dbReference type="PANTHER" id="PTHR23082:SF0">
    <property type="entry name" value="GENERAL TRANSCRIPTION FACTOR 3C POLYPEPTIDE 3"/>
    <property type="match status" value="1"/>
</dbReference>
<feature type="region of interest" description="Disordered" evidence="2">
    <location>
        <begin position="99"/>
        <end position="120"/>
    </location>
</feature>
<reference evidence="3" key="1">
    <citation type="submission" date="2015-11" db="EMBL/GenBank/DDBJ databases">
        <title>De novo transcriptome assembly of four potential Pierce s Disease insect vectors from Arizona vineyards.</title>
        <authorList>
            <person name="Tassone E.E."/>
        </authorList>
    </citation>
    <scope>NUCLEOTIDE SEQUENCE</scope>
</reference>
<feature type="repeat" description="TPR" evidence="1">
    <location>
        <begin position="794"/>
        <end position="827"/>
    </location>
</feature>
<name>A0A1B6G4F6_9HEMI</name>
<dbReference type="InterPro" id="IPR039340">
    <property type="entry name" value="Tfc4/TFIIIC-102/Sfc4"/>
</dbReference>
<dbReference type="SUPFAM" id="SSF48452">
    <property type="entry name" value="TPR-like"/>
    <property type="match status" value="3"/>
</dbReference>
<dbReference type="Gene3D" id="1.25.40.10">
    <property type="entry name" value="Tetratricopeptide repeat domain"/>
    <property type="match status" value="3"/>
</dbReference>
<dbReference type="GO" id="GO:0000127">
    <property type="term" value="C:transcription factor TFIIIC complex"/>
    <property type="evidence" value="ECO:0007669"/>
    <property type="project" value="TreeGrafter"/>
</dbReference>
<protein>
    <recommendedName>
        <fullName evidence="4">General transcription factor 3C polypeptide 3</fullName>
    </recommendedName>
</protein>
<sequence>MDVENEEPIDPSPLEIKGNPLTEICMEIDMPSTSEDYSLTTLQSMLPPSVTEEDSGSDDEQTVVKRTKEEEQDLTNKYLTGQLTFSEYAAQYGENVYEEAYEEDEPEKKQEQETSVEANDFEQNLAEIKESSSIKKRPKIRSRQRNNLPPVLKGLMGEANLRYARGEHELAIKLCFEIIRQFPWASEPFETLASLYDEKGDTEKSLQISLLAAHLNPRASKHLWINLAERSEDRGDLKQAITCYGKAIRADSKDFELHMKQAILYERIDDKKSALKRYSKLLQCVGPQHGEKLVEIAKMLAHRYHEGNDLPKAKEALKTLFEKCSNLVTIELVNFMLEILITLKDFETSIETLVKFCNLQATFDKTEDGKFRLLTCSEPENMVIDIFAKLVIIVIHSQAFHLFDHFLTKVKTMNPEEAGDFYFDVAEALIAEKRFIDAMELLTPLTQSTNFNLPAIWLRMAECLKALDRIEDSIKAYLIVVDKAPQLLGARLAVSELLISLGRRDKALEVLTQDEDSEVLNTALLYERCLLLQKMPDKKEQFLVVANLFLSRHFVHIAAKEDITALTTSKAERKKSMIKENKNLQKTFSQGEELKGEFSQTFNEPPSEDEWQLFWSVCEVCLEIGNYSTLQRLAFSAQGSPKFSKYSNQIDLLCLSACYYNSDAYFGYNMVRAQVMKNMDCKRSWNLFNMMILRADDSRHNRFLMRLLIRNPHHRALTTLHANNCLVAGTYKYALSDYTAVYQKENSAMMAFLIGVTLCQMACQKFSAKKHSLVTQSVAYFWKYKELRGREGLQESHFNIGRAFHQLGLLPSAIHHYKKALETKSKFIDDNTEHLNLQREAAFNLHLIYLSSGARDVARMYLEKYIVI</sequence>
<accession>A0A1B6G4F6</accession>
<feature type="region of interest" description="Disordered" evidence="2">
    <location>
        <begin position="47"/>
        <end position="71"/>
    </location>
</feature>
<evidence type="ECO:0000256" key="1">
    <source>
        <dbReference type="PROSITE-ProRule" id="PRU00339"/>
    </source>
</evidence>
<dbReference type="PANTHER" id="PTHR23082">
    <property type="entry name" value="TRANSCRIPTION INITIATION FACTOR IIIC TFIIIC , POLYPEPTIDE 3-RELATED"/>
    <property type="match status" value="1"/>
</dbReference>
<keyword evidence="1" id="KW-0802">TPR repeat</keyword>
<proteinExistence type="predicted"/>
<dbReference type="GO" id="GO:0006383">
    <property type="term" value="P:transcription by RNA polymerase III"/>
    <property type="evidence" value="ECO:0007669"/>
    <property type="project" value="InterPro"/>
</dbReference>
<dbReference type="EMBL" id="GECZ01012444">
    <property type="protein sequence ID" value="JAS57325.1"/>
    <property type="molecule type" value="Transcribed_RNA"/>
</dbReference>
<feature type="compositionally biased region" description="Acidic residues" evidence="2">
    <location>
        <begin position="51"/>
        <end position="61"/>
    </location>
</feature>
<evidence type="ECO:0000313" key="3">
    <source>
        <dbReference type="EMBL" id="JAS57325.1"/>
    </source>
</evidence>
<dbReference type="InterPro" id="IPR019734">
    <property type="entry name" value="TPR_rpt"/>
</dbReference>